<gene>
    <name evidence="6" type="ORF">Microterr_29600</name>
</gene>
<evidence type="ECO:0000256" key="2">
    <source>
        <dbReference type="ARBA" id="ARBA00023125"/>
    </source>
</evidence>
<dbReference type="RefSeq" id="WP_263797034.1">
    <property type="nucleotide sequence ID" value="NZ_AP027141.1"/>
</dbReference>
<dbReference type="InterPro" id="IPR028082">
    <property type="entry name" value="Peripla_BP_I"/>
</dbReference>
<evidence type="ECO:0000313" key="7">
    <source>
        <dbReference type="Proteomes" id="UP001317779"/>
    </source>
</evidence>
<dbReference type="Gene3D" id="3.40.50.2300">
    <property type="match status" value="2"/>
</dbReference>
<dbReference type="EMBL" id="AP027141">
    <property type="protein sequence ID" value="BDV32300.1"/>
    <property type="molecule type" value="Genomic_DNA"/>
</dbReference>
<evidence type="ECO:0000256" key="4">
    <source>
        <dbReference type="SAM" id="MobiDB-lite"/>
    </source>
</evidence>
<dbReference type="PANTHER" id="PTHR30146">
    <property type="entry name" value="LACI-RELATED TRANSCRIPTIONAL REPRESSOR"/>
    <property type="match status" value="1"/>
</dbReference>
<dbReference type="Gene3D" id="1.10.260.40">
    <property type="entry name" value="lambda repressor-like DNA-binding domains"/>
    <property type="match status" value="1"/>
</dbReference>
<proteinExistence type="predicted"/>
<organism evidence="6 7">
    <name type="scientific">Microbacterium terricola</name>
    <dbReference type="NCBI Taxonomy" id="344163"/>
    <lineage>
        <taxon>Bacteria</taxon>
        <taxon>Bacillati</taxon>
        <taxon>Actinomycetota</taxon>
        <taxon>Actinomycetes</taxon>
        <taxon>Micrococcales</taxon>
        <taxon>Microbacteriaceae</taxon>
        <taxon>Microbacterium</taxon>
    </lineage>
</organism>
<dbReference type="SUPFAM" id="SSF47413">
    <property type="entry name" value="lambda repressor-like DNA-binding domains"/>
    <property type="match status" value="1"/>
</dbReference>
<evidence type="ECO:0000259" key="5">
    <source>
        <dbReference type="PROSITE" id="PS50932"/>
    </source>
</evidence>
<dbReference type="InterPro" id="IPR000843">
    <property type="entry name" value="HTH_LacI"/>
</dbReference>
<name>A0ABM8E3H5_9MICO</name>
<dbReference type="CDD" id="cd01574">
    <property type="entry name" value="PBP1_LacI"/>
    <property type="match status" value="1"/>
</dbReference>
<evidence type="ECO:0000256" key="1">
    <source>
        <dbReference type="ARBA" id="ARBA00023015"/>
    </source>
</evidence>
<dbReference type="SMART" id="SM00354">
    <property type="entry name" value="HTH_LACI"/>
    <property type="match status" value="1"/>
</dbReference>
<dbReference type="PROSITE" id="PS50932">
    <property type="entry name" value="HTH_LACI_2"/>
    <property type="match status" value="1"/>
</dbReference>
<dbReference type="Pfam" id="PF13377">
    <property type="entry name" value="Peripla_BP_3"/>
    <property type="match status" value="1"/>
</dbReference>
<dbReference type="CDD" id="cd01392">
    <property type="entry name" value="HTH_LacI"/>
    <property type="match status" value="1"/>
</dbReference>
<feature type="compositionally biased region" description="Basic and acidic residues" evidence="4">
    <location>
        <begin position="320"/>
        <end position="331"/>
    </location>
</feature>
<keyword evidence="3" id="KW-0804">Transcription</keyword>
<evidence type="ECO:0000256" key="3">
    <source>
        <dbReference type="ARBA" id="ARBA00023163"/>
    </source>
</evidence>
<evidence type="ECO:0000313" key="6">
    <source>
        <dbReference type="EMBL" id="BDV32300.1"/>
    </source>
</evidence>
<dbReference type="Proteomes" id="UP001317779">
    <property type="component" value="Chromosome"/>
</dbReference>
<keyword evidence="7" id="KW-1185">Reference proteome</keyword>
<protein>
    <submittedName>
        <fullName evidence="6">LacI family transcriptional regulator</fullName>
    </submittedName>
</protein>
<feature type="domain" description="HTH lacI-type" evidence="5">
    <location>
        <begin position="17"/>
        <end position="70"/>
    </location>
</feature>
<keyword evidence="1" id="KW-0805">Transcription regulation</keyword>
<feature type="region of interest" description="Disordered" evidence="4">
    <location>
        <begin position="320"/>
        <end position="348"/>
    </location>
</feature>
<dbReference type="InterPro" id="IPR046335">
    <property type="entry name" value="LacI/GalR-like_sensor"/>
</dbReference>
<dbReference type="SUPFAM" id="SSF53822">
    <property type="entry name" value="Periplasmic binding protein-like I"/>
    <property type="match status" value="1"/>
</dbReference>
<sequence>MAEASPAGNRSGARKNATIYDIAHAADVSHQSVSRYMRGLDMRATTKVKIEKALELLDYKPNLTARALITGRSLRIGALTHETHQVGPNMVIQGATAAAREAGYLLDVVTLDMGDAAEIGQALASLMQYDLAGILAFASTDGTRDVFERTRFDVPVVIASETDEPDSVDASRTATHGIDDLVSHLADLGHRTFLHIAGPEDWAAARNRRHAFESAMSSRGFTAAGIVHGDWSAKSGYDAISAMPAADVPTAIVAANDQMALGAMHALHEHGLAVPRDVSVTGLDDTPEAAYFTPSLTTIRLDFRAQGREALAELLRQVDPARPESESEIPRIDSALLIRESTGPAARQ</sequence>
<dbReference type="PANTHER" id="PTHR30146:SF153">
    <property type="entry name" value="LACTOSE OPERON REPRESSOR"/>
    <property type="match status" value="1"/>
</dbReference>
<dbReference type="InterPro" id="IPR010982">
    <property type="entry name" value="Lambda_DNA-bd_dom_sf"/>
</dbReference>
<dbReference type="Pfam" id="PF00356">
    <property type="entry name" value="LacI"/>
    <property type="match status" value="1"/>
</dbReference>
<keyword evidence="2" id="KW-0238">DNA-binding</keyword>
<reference evidence="6 7" key="1">
    <citation type="submission" date="2022-12" db="EMBL/GenBank/DDBJ databases">
        <title>Microbacterium terricola strain KV-448 chromosome, complete genome.</title>
        <authorList>
            <person name="Oshima T."/>
            <person name="Moriya T."/>
            <person name="Bessho Y."/>
        </authorList>
    </citation>
    <scope>NUCLEOTIDE SEQUENCE [LARGE SCALE GENOMIC DNA]</scope>
    <source>
        <strain evidence="6 7">KV-448</strain>
    </source>
</reference>
<accession>A0ABM8E3H5</accession>